<dbReference type="GO" id="GO:0016791">
    <property type="term" value="F:phosphatase activity"/>
    <property type="evidence" value="ECO:0007669"/>
    <property type="project" value="TreeGrafter"/>
</dbReference>
<name>A0A402CYD9_9BACT</name>
<sequence>MQDPLMPASTEEVRQDRLFLSRPFESSVTPEFSAAHVDAPAFLPSGGDFHNVFPIHDGSGDVGVILGDVAGHGEEQTAQAEHMCGLLSDCLAIGMSPADTLTAVNAIVEPDPNFPVFGTVFAGTIEANTGKLTYASGGHEPALIAEPPTSAPQVVEELEGTGPPVGAFPADMTSYEQHEATITFGATLLVYSDGVSEVRTADKQRDWFGLDRLKTILAELAALPPRRLVSELMQRVTLFCRGRFHDDVSVLAVRREARRQK</sequence>
<dbReference type="PANTHER" id="PTHR43156:SF2">
    <property type="entry name" value="STAGE II SPORULATION PROTEIN E"/>
    <property type="match status" value="1"/>
</dbReference>
<protein>
    <submittedName>
        <fullName evidence="2">Uncharacterized protein</fullName>
    </submittedName>
</protein>
<dbReference type="SMART" id="SM00331">
    <property type="entry name" value="PP2C_SIG"/>
    <property type="match status" value="1"/>
</dbReference>
<evidence type="ECO:0000313" key="2">
    <source>
        <dbReference type="EMBL" id="BDI31394.1"/>
    </source>
</evidence>
<dbReference type="InterPro" id="IPR001932">
    <property type="entry name" value="PPM-type_phosphatase-like_dom"/>
</dbReference>
<dbReference type="KEGG" id="ccot:CCAX7_34450"/>
<gene>
    <name evidence="2" type="ORF">CCAX7_34450</name>
</gene>
<proteinExistence type="predicted"/>
<evidence type="ECO:0000313" key="3">
    <source>
        <dbReference type="Proteomes" id="UP000287394"/>
    </source>
</evidence>
<dbReference type="Proteomes" id="UP000287394">
    <property type="component" value="Chromosome"/>
</dbReference>
<dbReference type="Gene3D" id="3.60.40.10">
    <property type="entry name" value="PPM-type phosphatase domain"/>
    <property type="match status" value="1"/>
</dbReference>
<dbReference type="EMBL" id="AP025739">
    <property type="protein sequence ID" value="BDI31394.1"/>
    <property type="molecule type" value="Genomic_DNA"/>
</dbReference>
<keyword evidence="1" id="KW-0378">Hydrolase</keyword>
<dbReference type="PANTHER" id="PTHR43156">
    <property type="entry name" value="STAGE II SPORULATION PROTEIN E-RELATED"/>
    <property type="match status" value="1"/>
</dbReference>
<dbReference type="AlphaFoldDB" id="A0A402CYD9"/>
<dbReference type="Pfam" id="PF07228">
    <property type="entry name" value="SpoIIE"/>
    <property type="match status" value="1"/>
</dbReference>
<evidence type="ECO:0000256" key="1">
    <source>
        <dbReference type="ARBA" id="ARBA00022801"/>
    </source>
</evidence>
<dbReference type="InterPro" id="IPR036457">
    <property type="entry name" value="PPM-type-like_dom_sf"/>
</dbReference>
<accession>A0A402CYD9</accession>
<keyword evidence="3" id="KW-1185">Reference proteome</keyword>
<reference evidence="2 3" key="1">
    <citation type="journal article" date="2019" name="Int. J. Syst. Evol. Microbiol.">
        <title>Capsulimonas corticalis gen. nov., sp. nov., an aerobic capsulated bacterium, of a novel bacterial order, Capsulimonadales ord. nov., of the class Armatimonadia of the phylum Armatimonadetes.</title>
        <authorList>
            <person name="Li J."/>
            <person name="Kudo C."/>
            <person name="Tonouchi A."/>
        </authorList>
    </citation>
    <scope>NUCLEOTIDE SEQUENCE [LARGE SCALE GENOMIC DNA]</scope>
    <source>
        <strain evidence="2 3">AX-7</strain>
    </source>
</reference>
<dbReference type="InterPro" id="IPR052016">
    <property type="entry name" value="Bact_Sigma-Reg"/>
</dbReference>
<organism evidence="2 3">
    <name type="scientific">Capsulimonas corticalis</name>
    <dbReference type="NCBI Taxonomy" id="2219043"/>
    <lineage>
        <taxon>Bacteria</taxon>
        <taxon>Bacillati</taxon>
        <taxon>Armatimonadota</taxon>
        <taxon>Armatimonadia</taxon>
        <taxon>Capsulimonadales</taxon>
        <taxon>Capsulimonadaceae</taxon>
        <taxon>Capsulimonas</taxon>
    </lineage>
</organism>